<evidence type="ECO:0000313" key="3">
    <source>
        <dbReference type="EMBL" id="KAG0139969.1"/>
    </source>
</evidence>
<dbReference type="Pfam" id="PF00271">
    <property type="entry name" value="Helicase_C"/>
    <property type="match status" value="1"/>
</dbReference>
<dbReference type="Proteomes" id="UP000886653">
    <property type="component" value="Unassembled WGS sequence"/>
</dbReference>
<reference evidence="3" key="1">
    <citation type="submission" date="2013-11" db="EMBL/GenBank/DDBJ databases">
        <title>Genome sequence of the fusiform rust pathogen reveals effectors for host alternation and coevolution with pine.</title>
        <authorList>
            <consortium name="DOE Joint Genome Institute"/>
            <person name="Smith K."/>
            <person name="Pendleton A."/>
            <person name="Kubisiak T."/>
            <person name="Anderson C."/>
            <person name="Salamov A."/>
            <person name="Aerts A."/>
            <person name="Riley R."/>
            <person name="Clum A."/>
            <person name="Lindquist E."/>
            <person name="Ence D."/>
            <person name="Campbell M."/>
            <person name="Kronenberg Z."/>
            <person name="Feau N."/>
            <person name="Dhillon B."/>
            <person name="Hamelin R."/>
            <person name="Burleigh J."/>
            <person name="Smith J."/>
            <person name="Yandell M."/>
            <person name="Nelson C."/>
            <person name="Grigoriev I."/>
            <person name="Davis J."/>
        </authorList>
    </citation>
    <scope>NUCLEOTIDE SEQUENCE</scope>
    <source>
        <strain evidence="3">G11</strain>
    </source>
</reference>
<dbReference type="InterPro" id="IPR001650">
    <property type="entry name" value="Helicase_C-like"/>
</dbReference>
<accession>A0A9P6N964</accession>
<proteinExistence type="predicted"/>
<evidence type="ECO:0000259" key="2">
    <source>
        <dbReference type="Pfam" id="PF00271"/>
    </source>
</evidence>
<protein>
    <recommendedName>
        <fullName evidence="2">Helicase C-terminal domain-containing protein</fullName>
    </recommendedName>
</protein>
<feature type="domain" description="Helicase C-terminal" evidence="2">
    <location>
        <begin position="14"/>
        <end position="58"/>
    </location>
</feature>
<name>A0A9P6N964_9BASI</name>
<dbReference type="SUPFAM" id="SSF52540">
    <property type="entry name" value="P-loop containing nucleoside triphosphate hydrolases"/>
    <property type="match status" value="1"/>
</dbReference>
<evidence type="ECO:0000313" key="4">
    <source>
        <dbReference type="Proteomes" id="UP000886653"/>
    </source>
</evidence>
<organism evidence="3 4">
    <name type="scientific">Cronartium quercuum f. sp. fusiforme G11</name>
    <dbReference type="NCBI Taxonomy" id="708437"/>
    <lineage>
        <taxon>Eukaryota</taxon>
        <taxon>Fungi</taxon>
        <taxon>Dikarya</taxon>
        <taxon>Basidiomycota</taxon>
        <taxon>Pucciniomycotina</taxon>
        <taxon>Pucciniomycetes</taxon>
        <taxon>Pucciniales</taxon>
        <taxon>Coleosporiaceae</taxon>
        <taxon>Cronartium</taxon>
    </lineage>
</organism>
<dbReference type="Gene3D" id="3.40.50.300">
    <property type="entry name" value="P-loop containing nucleotide triphosphate hydrolases"/>
    <property type="match status" value="1"/>
</dbReference>
<sequence>MLSILEKALGEFITVFLLSTKAGGLGINLVTTDTVVIYDEDFNPHNDRQAEDGAYRLGQKRDLRVRFVTKQTIEEDI</sequence>
<dbReference type="EMBL" id="MU167494">
    <property type="protein sequence ID" value="KAG0139969.1"/>
    <property type="molecule type" value="Genomic_DNA"/>
</dbReference>
<dbReference type="GO" id="GO:0016787">
    <property type="term" value="F:hydrolase activity"/>
    <property type="evidence" value="ECO:0007669"/>
    <property type="project" value="UniProtKB-KW"/>
</dbReference>
<gene>
    <name evidence="3" type="ORF">CROQUDRAFT_100791</name>
</gene>
<dbReference type="CDD" id="cd18793">
    <property type="entry name" value="SF2_C_SNF"/>
    <property type="match status" value="1"/>
</dbReference>
<dbReference type="OrthoDB" id="448448at2759"/>
<dbReference type="PANTHER" id="PTHR10799">
    <property type="entry name" value="SNF2/RAD54 HELICASE FAMILY"/>
    <property type="match status" value="1"/>
</dbReference>
<comment type="caution">
    <text evidence="3">The sequence shown here is derived from an EMBL/GenBank/DDBJ whole genome shotgun (WGS) entry which is preliminary data.</text>
</comment>
<dbReference type="InterPro" id="IPR049730">
    <property type="entry name" value="SNF2/RAD54-like_C"/>
</dbReference>
<dbReference type="InterPro" id="IPR027417">
    <property type="entry name" value="P-loop_NTPase"/>
</dbReference>
<evidence type="ECO:0000256" key="1">
    <source>
        <dbReference type="ARBA" id="ARBA00022801"/>
    </source>
</evidence>
<keyword evidence="4" id="KW-1185">Reference proteome</keyword>
<dbReference type="AlphaFoldDB" id="A0A9P6N964"/>
<keyword evidence="1" id="KW-0378">Hydrolase</keyword>